<evidence type="ECO:0000313" key="10">
    <source>
        <dbReference type="Proteomes" id="UP001500984"/>
    </source>
</evidence>
<dbReference type="Proteomes" id="UP001500984">
    <property type="component" value="Unassembled WGS sequence"/>
</dbReference>
<protein>
    <recommendedName>
        <fullName evidence="7">Orotidine-5'-phosphate decarboxylase</fullName>
        <ecNumber evidence="7">4.1.1.23</ecNumber>
    </recommendedName>
</protein>
<gene>
    <name evidence="9" type="primary">pyrF</name>
    <name evidence="9" type="ORF">GCM10009823_07760</name>
</gene>
<comment type="catalytic activity">
    <reaction evidence="6">
        <text>orotidine 5'-phosphate + H(+) = UMP + CO2</text>
        <dbReference type="Rhea" id="RHEA:11596"/>
        <dbReference type="ChEBI" id="CHEBI:15378"/>
        <dbReference type="ChEBI" id="CHEBI:16526"/>
        <dbReference type="ChEBI" id="CHEBI:57538"/>
        <dbReference type="ChEBI" id="CHEBI:57865"/>
        <dbReference type="EC" id="4.1.1.23"/>
    </reaction>
</comment>
<keyword evidence="10" id="KW-1185">Reference proteome</keyword>
<dbReference type="PANTHER" id="PTHR43375">
    <property type="entry name" value="OROTIDINE 5'-PHOSPHATE DECARBOXYLASE"/>
    <property type="match status" value="1"/>
</dbReference>
<accession>A0ABN2WFN2</accession>
<reference evidence="9 10" key="1">
    <citation type="journal article" date="2019" name="Int. J. Syst. Evol. Microbiol.">
        <title>The Global Catalogue of Microorganisms (GCM) 10K type strain sequencing project: providing services to taxonomists for standard genome sequencing and annotation.</title>
        <authorList>
            <consortium name="The Broad Institute Genomics Platform"/>
            <consortium name="The Broad Institute Genome Sequencing Center for Infectious Disease"/>
            <person name="Wu L."/>
            <person name="Ma J."/>
        </authorList>
    </citation>
    <scope>NUCLEOTIDE SEQUENCE [LARGE SCALE GENOMIC DNA]</scope>
    <source>
        <strain evidence="9 10">JCM 15900</strain>
    </source>
</reference>
<dbReference type="EMBL" id="BAAAPZ010000002">
    <property type="protein sequence ID" value="GAA2090960.1"/>
    <property type="molecule type" value="Genomic_DNA"/>
</dbReference>
<comment type="similarity">
    <text evidence="2">Belongs to the OMP decarboxylase family. Type 2 subfamily.</text>
</comment>
<comment type="caution">
    <text evidence="9">The sequence shown here is derived from an EMBL/GenBank/DDBJ whole genome shotgun (WGS) entry which is preliminary data.</text>
</comment>
<organism evidence="9 10">
    <name type="scientific">Brevibacterium salitolerans</name>
    <dbReference type="NCBI Taxonomy" id="1403566"/>
    <lineage>
        <taxon>Bacteria</taxon>
        <taxon>Bacillati</taxon>
        <taxon>Actinomycetota</taxon>
        <taxon>Actinomycetes</taxon>
        <taxon>Micrococcales</taxon>
        <taxon>Brevibacteriaceae</taxon>
        <taxon>Brevibacterium</taxon>
    </lineage>
</organism>
<dbReference type="SUPFAM" id="SSF51366">
    <property type="entry name" value="Ribulose-phoshate binding barrel"/>
    <property type="match status" value="1"/>
</dbReference>
<evidence type="ECO:0000256" key="2">
    <source>
        <dbReference type="ARBA" id="ARBA00008847"/>
    </source>
</evidence>
<proteinExistence type="inferred from homology"/>
<dbReference type="InterPro" id="IPR013785">
    <property type="entry name" value="Aldolase_TIM"/>
</dbReference>
<keyword evidence="5" id="KW-0456">Lyase</keyword>
<keyword evidence="4" id="KW-0665">Pyrimidine biosynthesis</keyword>
<dbReference type="EC" id="4.1.1.23" evidence="7"/>
<dbReference type="Gene3D" id="3.20.20.70">
    <property type="entry name" value="Aldolase class I"/>
    <property type="match status" value="1"/>
</dbReference>
<dbReference type="SMART" id="SM00934">
    <property type="entry name" value="OMPdecase"/>
    <property type="match status" value="1"/>
</dbReference>
<dbReference type="PROSITE" id="PS00156">
    <property type="entry name" value="OMPDECASE"/>
    <property type="match status" value="1"/>
</dbReference>
<sequence>MSGAPARLRTALLGSPLCVGLDPHPGELASWGLPDTPAGAREFSLRLLGAVGASGRCRVVKPQVALYERFGSRGFAVLEEVLAAAREAGLFAIADAKRGDIGSTMAGYASAWLSHESPLQADAVTVSPYLGFGSLAPVCEAVTEFDGMAFVLALTSNPSGPQVQHARTADGGSVAGTVVAEAAAANAVASAPRLGLVVGATVGGAARELGIGLADFAGPILTPGYGAQGASAEDLRALFGEAGAQGRLAVNSSRGISGLGPSDSALREGIVRAADDLAAALGVD</sequence>
<dbReference type="InterPro" id="IPR001754">
    <property type="entry name" value="OMPdeCOase_dom"/>
</dbReference>
<dbReference type="InterPro" id="IPR011060">
    <property type="entry name" value="RibuloseP-bd_barrel"/>
</dbReference>
<dbReference type="CDD" id="cd04725">
    <property type="entry name" value="OMP_decarboxylase_like"/>
    <property type="match status" value="1"/>
</dbReference>
<evidence type="ECO:0000259" key="8">
    <source>
        <dbReference type="SMART" id="SM00934"/>
    </source>
</evidence>
<comment type="pathway">
    <text evidence="1">Pyrimidine metabolism; UMP biosynthesis via de novo pathway; UMP from orotate: step 2/2.</text>
</comment>
<dbReference type="InterPro" id="IPR011995">
    <property type="entry name" value="OMPdecase_type-2"/>
</dbReference>
<dbReference type="Pfam" id="PF00215">
    <property type="entry name" value="OMPdecase"/>
    <property type="match status" value="1"/>
</dbReference>
<dbReference type="PANTHER" id="PTHR43375:SF1">
    <property type="entry name" value="OROTIDINE 5'-PHOSPHATE DECARBOXYLASE"/>
    <property type="match status" value="1"/>
</dbReference>
<evidence type="ECO:0000256" key="3">
    <source>
        <dbReference type="ARBA" id="ARBA00022793"/>
    </source>
</evidence>
<dbReference type="RefSeq" id="WP_344335310.1">
    <property type="nucleotide sequence ID" value="NZ_BAAAPZ010000002.1"/>
</dbReference>
<dbReference type="InterPro" id="IPR018089">
    <property type="entry name" value="OMPdecase_AS"/>
</dbReference>
<evidence type="ECO:0000313" key="9">
    <source>
        <dbReference type="EMBL" id="GAA2090960.1"/>
    </source>
</evidence>
<evidence type="ECO:0000256" key="1">
    <source>
        <dbReference type="ARBA" id="ARBA00004861"/>
    </source>
</evidence>
<feature type="domain" description="Orotidine 5'-phosphate decarboxylase" evidence="8">
    <location>
        <begin position="16"/>
        <end position="269"/>
    </location>
</feature>
<keyword evidence="3" id="KW-0210">Decarboxylase</keyword>
<evidence type="ECO:0000256" key="7">
    <source>
        <dbReference type="NCBIfam" id="TIGR02127"/>
    </source>
</evidence>
<evidence type="ECO:0000256" key="4">
    <source>
        <dbReference type="ARBA" id="ARBA00022975"/>
    </source>
</evidence>
<dbReference type="NCBIfam" id="TIGR02127">
    <property type="entry name" value="pyrF_sub2"/>
    <property type="match status" value="1"/>
</dbReference>
<evidence type="ECO:0000256" key="6">
    <source>
        <dbReference type="ARBA" id="ARBA00049157"/>
    </source>
</evidence>
<name>A0ABN2WFN2_9MICO</name>
<evidence type="ECO:0000256" key="5">
    <source>
        <dbReference type="ARBA" id="ARBA00023239"/>
    </source>
</evidence>